<sequence length="175" mass="19868">MTERLHVAVPIGVGRSFSETTTGVLEVTPMLTRNSCNRESMRCDTIRQLKVTLGLAWKPAPRARGQGFFFQPRLSGMWTFDSQHFRPFGRASALTYEQEHGFQVTLGMDVGYRVVTRRSGFFFEPMLGLGMGYSVNQRRKAIDVSFQYGNPMTEDRTDRAITDLDLDLVRLGVTF</sequence>
<keyword evidence="2" id="KW-1185">Reference proteome</keyword>
<dbReference type="OrthoDB" id="5383417at2"/>
<gene>
    <name evidence="1" type="ORF">FJV41_46190</name>
</gene>
<accession>A0A540WJD7</accession>
<proteinExistence type="predicted"/>
<name>A0A540WJD7_9BACT</name>
<dbReference type="EMBL" id="VIFM01000386">
    <property type="protein sequence ID" value="TQF09136.1"/>
    <property type="molecule type" value="Genomic_DNA"/>
</dbReference>
<dbReference type="RefSeq" id="WP_141649008.1">
    <property type="nucleotide sequence ID" value="NZ_VIFM01000386.1"/>
</dbReference>
<organism evidence="1 2">
    <name type="scientific">Myxococcus llanfairpwllgwyngyllgogerychwyrndrobwllllantysiliogogogochensis</name>
    <dbReference type="NCBI Taxonomy" id="2590453"/>
    <lineage>
        <taxon>Bacteria</taxon>
        <taxon>Pseudomonadati</taxon>
        <taxon>Myxococcota</taxon>
        <taxon>Myxococcia</taxon>
        <taxon>Myxococcales</taxon>
        <taxon>Cystobacterineae</taxon>
        <taxon>Myxococcaceae</taxon>
        <taxon>Myxococcus</taxon>
    </lineage>
</organism>
<protein>
    <recommendedName>
        <fullName evidence="3">Outer membrane protein beta-barrel domain-containing protein</fullName>
    </recommendedName>
</protein>
<comment type="caution">
    <text evidence="1">The sequence shown here is derived from an EMBL/GenBank/DDBJ whole genome shotgun (WGS) entry which is preliminary data.</text>
</comment>
<reference evidence="1 2" key="1">
    <citation type="submission" date="2019-06" db="EMBL/GenBank/DDBJ databases">
        <authorList>
            <person name="Livingstone P."/>
            <person name="Whitworth D."/>
        </authorList>
    </citation>
    <scope>NUCLEOTIDE SEQUENCE [LARGE SCALE GENOMIC DNA]</scope>
    <source>
        <strain evidence="1 2">AM401</strain>
    </source>
</reference>
<dbReference type="AlphaFoldDB" id="A0A540WJD7"/>
<evidence type="ECO:0000313" key="2">
    <source>
        <dbReference type="Proteomes" id="UP000315369"/>
    </source>
</evidence>
<dbReference type="Proteomes" id="UP000315369">
    <property type="component" value="Unassembled WGS sequence"/>
</dbReference>
<evidence type="ECO:0000313" key="1">
    <source>
        <dbReference type="EMBL" id="TQF09136.1"/>
    </source>
</evidence>
<evidence type="ECO:0008006" key="3">
    <source>
        <dbReference type="Google" id="ProtNLM"/>
    </source>
</evidence>